<feature type="domain" description="ABC transmembrane type-1" evidence="13">
    <location>
        <begin position="729"/>
        <end position="1016"/>
    </location>
</feature>
<dbReference type="CDD" id="cd03249">
    <property type="entry name" value="ABC_MTABC3_MDL1_MDL2"/>
    <property type="match status" value="2"/>
</dbReference>
<dbReference type="STRING" id="1182545.A0A072PFX2"/>
<feature type="domain" description="ABC transporter" evidence="12">
    <location>
        <begin position="415"/>
        <end position="660"/>
    </location>
</feature>
<dbReference type="CDD" id="cd18577">
    <property type="entry name" value="ABC_6TM_Pgp_ABCB1_D1_like"/>
    <property type="match status" value="1"/>
</dbReference>
<sequence>MTQALGTEQEKGLPSPPPDSGKDSTSSLPATSALKDVDKDVIVNVTGQTSDTSRVLEDDKDNNKKKGAGFGPYLRVWRYAQPIDHALRLCGFLAACGAGSALPLMTIVFGDMINDFNNFDAGQTSIDDMYNSISHNALWFLYLFIGKFFLVFINTTCFRITAIRATKALRQDFITALVRQDIAYFDNCSPGTVATTISNNADIVENGLGEKVGVAFQAMAMLTAAFIVAFTQQWKLTLVTATTLPLAVIVVGITVALDAKLEAKILKIYGKAGGLAEEAMSTIRIVTAFNAKNKLSRKYDTYLETAKRYGVKKGPVLGFQYSTEFFAMYCAYALAWFYGIKLLLQGEVATGGDILTVLFSVLIGTSSITMIAPSMGELTKAAAAAQGMFEMIDRKSLIDPMSEEGKRPEQATGNISLRNVTFCYPSRPTVRVLDDFSVDFEAGKVTAIVGASGSGKSTIMGLIIRWFDPESGSILFDGADIKDLNVRWLRTNMGFVQQEPTLFSDTISNNVLHGLFGTDSDDLPDSEKRELVRQACVQAYADQFVEELPEKYDTKVGDRGGFLSGGQKQRVAIARSVISDPRILLLDEATSALDPNAEGIVQAALDNVSQTRTTIMIAHKLSTVQKADKIVVLSKGKLVEQGTHQELLARKGAYHGLVNAQNLDSQQDASSNTIDEKAEELQLQNTPTPAQETSIKPAVEAEDVSRKLSLVRCILIVLYEQRKHWLLFLGGALASVGGGGVFPAQAIVFSRSVLVFQLPPDRVEDRGNFWALMYFIMGLGVLVCYACLGLLFTVAAFYATRFYRSEYFTAMLNQDVSFFDLDGHSAGTMASRLSTDTQRLQDLISANFGLILIVIVNLIGSCTLALAYGWRLALVAIFGCLPPLFFAGFTRMRLEMKSQDRMSKMYHESARFAAEAIGAIRTVSSLTLEPKVVKTYDEKLVTTSKKDLRQTVLSMILFGLSESLDLGAIGLAFWYGGKLMSEGKLDAGVFFIVFIAIIFGGQAAGFLFGFTLNTTKAHSAANHIIDLRRSRPAINTSTGAKALSSDGNSDVAIEFRDVWFTYPSRLDVQVLQGLNLKVHKGESIGIVGASGCGKTTVISLLERFYDIARGEILLSNMPIRDFDVHFHRSRIGMVSQDTTLYQGSIRENVLIGVPDDTVSEERLVKACKDANIHEFIQSLPDGYNTDAGTRGLALSGGQRQRIAIARALIRDPEILLFDEATSALDTENEIVVQEAIEAAAKGPGRTTISVAHRLSTIKRCDRIYILHQGRVAEVGTHGELIARRGRYYQMVLGQSLDRQVE</sequence>
<gene>
    <name evidence="14" type="ORF">A1O9_06099</name>
</gene>
<feature type="transmembrane region" description="Helical" evidence="11">
    <location>
        <begin position="848"/>
        <end position="868"/>
    </location>
</feature>
<dbReference type="PANTHER" id="PTHR43394">
    <property type="entry name" value="ATP-DEPENDENT PERMEASE MDL1, MITOCHONDRIAL"/>
    <property type="match status" value="1"/>
</dbReference>
<evidence type="ECO:0000313" key="14">
    <source>
        <dbReference type="EMBL" id="KEF58173.1"/>
    </source>
</evidence>
<feature type="transmembrane region" description="Helical" evidence="11">
    <location>
        <begin position="236"/>
        <end position="257"/>
    </location>
</feature>
<dbReference type="EMBL" id="AMGV01000004">
    <property type="protein sequence ID" value="KEF58173.1"/>
    <property type="molecule type" value="Genomic_DNA"/>
</dbReference>
<keyword evidence="7 11" id="KW-1133">Transmembrane helix</keyword>
<feature type="domain" description="ABC transmembrane type-1" evidence="13">
    <location>
        <begin position="91"/>
        <end position="380"/>
    </location>
</feature>
<dbReference type="GO" id="GO:0016887">
    <property type="term" value="F:ATP hydrolysis activity"/>
    <property type="evidence" value="ECO:0007669"/>
    <property type="project" value="InterPro"/>
</dbReference>
<dbReference type="PROSITE" id="PS50893">
    <property type="entry name" value="ABC_TRANSPORTER_2"/>
    <property type="match status" value="2"/>
</dbReference>
<dbReference type="Gene3D" id="1.20.1560.10">
    <property type="entry name" value="ABC transporter type 1, transmembrane domain"/>
    <property type="match status" value="1"/>
</dbReference>
<protein>
    <recommendedName>
        <fullName evidence="9">ABC multidrug transporter MDR2</fullName>
    </recommendedName>
</protein>
<dbReference type="GeneID" id="25281016"/>
<evidence type="ECO:0000256" key="7">
    <source>
        <dbReference type="ARBA" id="ARBA00022989"/>
    </source>
</evidence>
<evidence type="ECO:0000256" key="11">
    <source>
        <dbReference type="SAM" id="Phobius"/>
    </source>
</evidence>
<feature type="transmembrane region" description="Helical" evidence="11">
    <location>
        <begin position="987"/>
        <end position="1010"/>
    </location>
</feature>
<feature type="transmembrane region" description="Helical" evidence="11">
    <location>
        <begin position="952"/>
        <end position="975"/>
    </location>
</feature>
<comment type="caution">
    <text evidence="14">The sequence shown here is derived from an EMBL/GenBank/DDBJ whole genome shotgun (WGS) entry which is preliminary data.</text>
</comment>
<name>A0A072PFX2_9EURO</name>
<dbReference type="RefSeq" id="XP_013260763.1">
    <property type="nucleotide sequence ID" value="XM_013405309.1"/>
</dbReference>
<dbReference type="OrthoDB" id="6500128at2759"/>
<dbReference type="PANTHER" id="PTHR43394:SF1">
    <property type="entry name" value="ATP-BINDING CASSETTE SUB-FAMILY B MEMBER 10, MITOCHONDRIAL"/>
    <property type="match status" value="1"/>
</dbReference>
<dbReference type="Pfam" id="PF00005">
    <property type="entry name" value="ABC_tran"/>
    <property type="match status" value="2"/>
</dbReference>
<proteinExistence type="inferred from homology"/>
<dbReference type="InterPro" id="IPR027417">
    <property type="entry name" value="P-loop_NTPase"/>
</dbReference>
<dbReference type="CDD" id="cd18578">
    <property type="entry name" value="ABC_6TM_Pgp_ABCB1_D2_like"/>
    <property type="match status" value="1"/>
</dbReference>
<comment type="subcellular location">
    <subcellularLocation>
        <location evidence="1">Membrane</location>
        <topology evidence="1">Multi-pass membrane protein</topology>
    </subcellularLocation>
</comment>
<evidence type="ECO:0000256" key="1">
    <source>
        <dbReference type="ARBA" id="ARBA00004141"/>
    </source>
</evidence>
<evidence type="ECO:0000259" key="13">
    <source>
        <dbReference type="PROSITE" id="PS50929"/>
    </source>
</evidence>
<dbReference type="InterPro" id="IPR003593">
    <property type="entry name" value="AAA+_ATPase"/>
</dbReference>
<dbReference type="FunFam" id="3.40.50.300:FF:000913">
    <property type="entry name" value="ABC multidrug transporter SitT"/>
    <property type="match status" value="1"/>
</dbReference>
<keyword evidence="4 11" id="KW-0812">Transmembrane</keyword>
<dbReference type="InterPro" id="IPR017871">
    <property type="entry name" value="ABC_transporter-like_CS"/>
</dbReference>
<dbReference type="PROSITE" id="PS50929">
    <property type="entry name" value="ABC_TM1F"/>
    <property type="match status" value="2"/>
</dbReference>
<feature type="domain" description="ABC transporter" evidence="12">
    <location>
        <begin position="1053"/>
        <end position="1293"/>
    </location>
</feature>
<dbReference type="InterPro" id="IPR003439">
    <property type="entry name" value="ABC_transporter-like_ATP-bd"/>
</dbReference>
<dbReference type="GO" id="GO:0005743">
    <property type="term" value="C:mitochondrial inner membrane"/>
    <property type="evidence" value="ECO:0007669"/>
    <property type="project" value="TreeGrafter"/>
</dbReference>
<evidence type="ECO:0000256" key="10">
    <source>
        <dbReference type="SAM" id="MobiDB-lite"/>
    </source>
</evidence>
<dbReference type="GO" id="GO:0090374">
    <property type="term" value="P:oligopeptide export from mitochondrion"/>
    <property type="evidence" value="ECO:0007669"/>
    <property type="project" value="TreeGrafter"/>
</dbReference>
<dbReference type="InterPro" id="IPR039421">
    <property type="entry name" value="Type_1_exporter"/>
</dbReference>
<keyword evidence="3" id="KW-0813">Transport</keyword>
<dbReference type="InterPro" id="IPR036640">
    <property type="entry name" value="ABC1_TM_sf"/>
</dbReference>
<dbReference type="InterPro" id="IPR011527">
    <property type="entry name" value="ABC1_TM_dom"/>
</dbReference>
<evidence type="ECO:0000256" key="3">
    <source>
        <dbReference type="ARBA" id="ARBA00022448"/>
    </source>
</evidence>
<dbReference type="FunFam" id="1.20.1560.10:FF:000057">
    <property type="entry name" value="ABC multidrug transporter SitT"/>
    <property type="match status" value="1"/>
</dbReference>
<evidence type="ECO:0000259" key="12">
    <source>
        <dbReference type="PROSITE" id="PS50893"/>
    </source>
</evidence>
<evidence type="ECO:0000256" key="2">
    <source>
        <dbReference type="ARBA" id="ARBA00007577"/>
    </source>
</evidence>
<dbReference type="SUPFAM" id="SSF52540">
    <property type="entry name" value="P-loop containing nucleoside triphosphate hydrolases"/>
    <property type="match status" value="2"/>
</dbReference>
<dbReference type="SMART" id="SM00382">
    <property type="entry name" value="AAA"/>
    <property type="match status" value="2"/>
</dbReference>
<reference evidence="14 15" key="1">
    <citation type="submission" date="2013-03" db="EMBL/GenBank/DDBJ databases">
        <title>The Genome Sequence of Exophiala aquamarina CBS 119918.</title>
        <authorList>
            <consortium name="The Broad Institute Genomics Platform"/>
            <person name="Cuomo C."/>
            <person name="de Hoog S."/>
            <person name="Gorbushina A."/>
            <person name="Walker B."/>
            <person name="Young S.K."/>
            <person name="Zeng Q."/>
            <person name="Gargeya S."/>
            <person name="Fitzgerald M."/>
            <person name="Haas B."/>
            <person name="Abouelleil A."/>
            <person name="Allen A.W."/>
            <person name="Alvarado L."/>
            <person name="Arachchi H.M."/>
            <person name="Berlin A.M."/>
            <person name="Chapman S.B."/>
            <person name="Gainer-Dewar J."/>
            <person name="Goldberg J."/>
            <person name="Griggs A."/>
            <person name="Gujja S."/>
            <person name="Hansen M."/>
            <person name="Howarth C."/>
            <person name="Imamovic A."/>
            <person name="Ireland A."/>
            <person name="Larimer J."/>
            <person name="McCowan C."/>
            <person name="Murphy C."/>
            <person name="Pearson M."/>
            <person name="Poon T.W."/>
            <person name="Priest M."/>
            <person name="Roberts A."/>
            <person name="Saif S."/>
            <person name="Shea T."/>
            <person name="Sisk P."/>
            <person name="Sykes S."/>
            <person name="Wortman J."/>
            <person name="Nusbaum C."/>
            <person name="Birren B."/>
        </authorList>
    </citation>
    <scope>NUCLEOTIDE SEQUENCE [LARGE SCALE GENOMIC DNA]</scope>
    <source>
        <strain evidence="14 15">CBS 119918</strain>
    </source>
</reference>
<evidence type="ECO:0000256" key="8">
    <source>
        <dbReference type="ARBA" id="ARBA00023136"/>
    </source>
</evidence>
<keyword evidence="8 11" id="KW-0472">Membrane</keyword>
<accession>A0A072PFX2</accession>
<dbReference type="Gene3D" id="3.40.50.300">
    <property type="entry name" value="P-loop containing nucleotide triphosphate hydrolases"/>
    <property type="match status" value="2"/>
</dbReference>
<dbReference type="HOGENOM" id="CLU_000604_17_2_1"/>
<organism evidence="14 15">
    <name type="scientific">Exophiala aquamarina CBS 119918</name>
    <dbReference type="NCBI Taxonomy" id="1182545"/>
    <lineage>
        <taxon>Eukaryota</taxon>
        <taxon>Fungi</taxon>
        <taxon>Dikarya</taxon>
        <taxon>Ascomycota</taxon>
        <taxon>Pezizomycotina</taxon>
        <taxon>Eurotiomycetes</taxon>
        <taxon>Chaetothyriomycetidae</taxon>
        <taxon>Chaetothyriales</taxon>
        <taxon>Herpotrichiellaceae</taxon>
        <taxon>Exophiala</taxon>
    </lineage>
</organism>
<dbReference type="GO" id="GO:0005524">
    <property type="term" value="F:ATP binding"/>
    <property type="evidence" value="ECO:0007669"/>
    <property type="project" value="UniProtKB-KW"/>
</dbReference>
<feature type="region of interest" description="Disordered" evidence="10">
    <location>
        <begin position="1"/>
        <end position="35"/>
    </location>
</feature>
<dbReference type="PROSITE" id="PS00211">
    <property type="entry name" value="ABC_TRANSPORTER_1"/>
    <property type="match status" value="2"/>
</dbReference>
<dbReference type="Pfam" id="PF00664">
    <property type="entry name" value="ABC_membrane"/>
    <property type="match status" value="2"/>
</dbReference>
<feature type="transmembrane region" description="Helical" evidence="11">
    <location>
        <begin position="212"/>
        <end position="230"/>
    </location>
</feature>
<evidence type="ECO:0000256" key="4">
    <source>
        <dbReference type="ARBA" id="ARBA00022692"/>
    </source>
</evidence>
<feature type="transmembrane region" description="Helical" evidence="11">
    <location>
        <begin position="316"/>
        <end position="339"/>
    </location>
</feature>
<feature type="transmembrane region" description="Helical" evidence="11">
    <location>
        <begin position="86"/>
        <end position="109"/>
    </location>
</feature>
<comment type="similarity">
    <text evidence="2">Belongs to the ABC transporter superfamily. ABCB family. Multidrug resistance exporter (TC 3.A.1.201) subfamily.</text>
</comment>
<keyword evidence="15" id="KW-1185">Reference proteome</keyword>
<dbReference type="SUPFAM" id="SSF90123">
    <property type="entry name" value="ABC transporter transmembrane region"/>
    <property type="match status" value="2"/>
</dbReference>
<feature type="transmembrane region" description="Helical" evidence="11">
    <location>
        <begin position="725"/>
        <end position="749"/>
    </location>
</feature>
<dbReference type="VEuPathDB" id="FungiDB:A1O9_06099"/>
<evidence type="ECO:0000256" key="5">
    <source>
        <dbReference type="ARBA" id="ARBA00022741"/>
    </source>
</evidence>
<feature type="transmembrane region" description="Helical" evidence="11">
    <location>
        <begin position="139"/>
        <end position="161"/>
    </location>
</feature>
<keyword evidence="6" id="KW-0067">ATP-binding</keyword>
<feature type="transmembrane region" description="Helical" evidence="11">
    <location>
        <begin position="354"/>
        <end position="372"/>
    </location>
</feature>
<dbReference type="GO" id="GO:0015421">
    <property type="term" value="F:ABC-type oligopeptide transporter activity"/>
    <property type="evidence" value="ECO:0007669"/>
    <property type="project" value="TreeGrafter"/>
</dbReference>
<feature type="transmembrane region" description="Helical" evidence="11">
    <location>
        <begin position="769"/>
        <end position="798"/>
    </location>
</feature>
<dbReference type="FunFam" id="3.40.50.300:FF:000251">
    <property type="entry name" value="ABC transporter B family member 19"/>
    <property type="match status" value="1"/>
</dbReference>
<feature type="transmembrane region" description="Helical" evidence="11">
    <location>
        <begin position="874"/>
        <end position="894"/>
    </location>
</feature>
<dbReference type="Proteomes" id="UP000027920">
    <property type="component" value="Unassembled WGS sequence"/>
</dbReference>
<evidence type="ECO:0000256" key="9">
    <source>
        <dbReference type="ARBA" id="ARBA00049740"/>
    </source>
</evidence>
<evidence type="ECO:0000256" key="6">
    <source>
        <dbReference type="ARBA" id="ARBA00022840"/>
    </source>
</evidence>
<keyword evidence="5" id="KW-0547">Nucleotide-binding</keyword>
<evidence type="ECO:0000313" key="15">
    <source>
        <dbReference type="Proteomes" id="UP000027920"/>
    </source>
</evidence>